<dbReference type="AlphaFoldDB" id="A0A921KEI3"/>
<dbReference type="PANTHER" id="PTHR43617:SF30">
    <property type="entry name" value="HISTONE ACETYLTRANSFERASE"/>
    <property type="match status" value="1"/>
</dbReference>
<keyword evidence="2" id="KW-0012">Acyltransferase</keyword>
<dbReference type="SUPFAM" id="SSF55729">
    <property type="entry name" value="Acyl-CoA N-acyltransferases (Nat)"/>
    <property type="match status" value="1"/>
</dbReference>
<dbReference type="PANTHER" id="PTHR43617">
    <property type="entry name" value="L-AMINO ACID N-ACETYLTRANSFERASE"/>
    <property type="match status" value="1"/>
</dbReference>
<protein>
    <submittedName>
        <fullName evidence="2">GNAT family N-acetyltransferase</fullName>
        <ecNumber evidence="2">2.3.1.-</ecNumber>
    </submittedName>
</protein>
<keyword evidence="2" id="KW-0808">Transferase</keyword>
<accession>A0A921KEI3</accession>
<organism evidence="2 3">
    <name type="scientific">Sporosarcina psychrophila</name>
    <name type="common">Bacillus psychrophilus</name>
    <dbReference type="NCBI Taxonomy" id="1476"/>
    <lineage>
        <taxon>Bacteria</taxon>
        <taxon>Bacillati</taxon>
        <taxon>Bacillota</taxon>
        <taxon>Bacilli</taxon>
        <taxon>Bacillales</taxon>
        <taxon>Caryophanaceae</taxon>
        <taxon>Sporosarcina</taxon>
    </lineage>
</organism>
<dbReference type="PROSITE" id="PS51186">
    <property type="entry name" value="GNAT"/>
    <property type="match status" value="1"/>
</dbReference>
<dbReference type="Proteomes" id="UP000698173">
    <property type="component" value="Unassembled WGS sequence"/>
</dbReference>
<evidence type="ECO:0000259" key="1">
    <source>
        <dbReference type="PROSITE" id="PS51186"/>
    </source>
</evidence>
<feature type="domain" description="N-acetyltransferase" evidence="1">
    <location>
        <begin position="16"/>
        <end position="171"/>
    </location>
</feature>
<comment type="caution">
    <text evidence="2">The sequence shown here is derived from an EMBL/GenBank/DDBJ whole genome shotgun (WGS) entry which is preliminary data.</text>
</comment>
<dbReference type="EMBL" id="DYWT01000256">
    <property type="protein sequence ID" value="HJF33372.1"/>
    <property type="molecule type" value="Genomic_DNA"/>
</dbReference>
<sequence>METILIYMVNSRRIEMLIRAANIGDAPGITKVQVDSWRTTFKGIVSDSFLDSLSYAKREPVWRRAITENKLYIAEVENGQVIGFSVGGKERTGNYEAYTGELYSIFILEEHQGTGIGRLLVQSVVDYLKEKMLNSLLIWVIEENPACKFYEALGGKKIDIREIEIGGKKLREIAYGWDDISEYK</sequence>
<dbReference type="InterPro" id="IPR050276">
    <property type="entry name" value="MshD_Acetyltransferase"/>
</dbReference>
<evidence type="ECO:0000313" key="2">
    <source>
        <dbReference type="EMBL" id="HJF33372.1"/>
    </source>
</evidence>
<dbReference type="Gene3D" id="3.40.630.30">
    <property type="match status" value="1"/>
</dbReference>
<gene>
    <name evidence="2" type="ORF">K8V56_16535</name>
</gene>
<reference evidence="2" key="2">
    <citation type="submission" date="2021-09" db="EMBL/GenBank/DDBJ databases">
        <authorList>
            <person name="Gilroy R."/>
        </authorList>
    </citation>
    <scope>NUCLEOTIDE SEQUENCE</scope>
    <source>
        <strain evidence="2">CHK171-7178</strain>
    </source>
</reference>
<proteinExistence type="predicted"/>
<dbReference type="GO" id="GO:0016747">
    <property type="term" value="F:acyltransferase activity, transferring groups other than amino-acyl groups"/>
    <property type="evidence" value="ECO:0007669"/>
    <property type="project" value="InterPro"/>
</dbReference>
<dbReference type="Pfam" id="PF00583">
    <property type="entry name" value="Acetyltransf_1"/>
    <property type="match status" value="1"/>
</dbReference>
<evidence type="ECO:0000313" key="3">
    <source>
        <dbReference type="Proteomes" id="UP000698173"/>
    </source>
</evidence>
<dbReference type="InterPro" id="IPR000182">
    <property type="entry name" value="GNAT_dom"/>
</dbReference>
<dbReference type="CDD" id="cd04301">
    <property type="entry name" value="NAT_SF"/>
    <property type="match status" value="1"/>
</dbReference>
<dbReference type="EC" id="2.3.1.-" evidence="2"/>
<reference evidence="2" key="1">
    <citation type="journal article" date="2021" name="PeerJ">
        <title>Extensive microbial diversity within the chicken gut microbiome revealed by metagenomics and culture.</title>
        <authorList>
            <person name="Gilroy R."/>
            <person name="Ravi A."/>
            <person name="Getino M."/>
            <person name="Pursley I."/>
            <person name="Horton D.L."/>
            <person name="Alikhan N.F."/>
            <person name="Baker D."/>
            <person name="Gharbi K."/>
            <person name="Hall N."/>
            <person name="Watson M."/>
            <person name="Adriaenssens E.M."/>
            <person name="Foster-Nyarko E."/>
            <person name="Jarju S."/>
            <person name="Secka A."/>
            <person name="Antonio M."/>
            <person name="Oren A."/>
            <person name="Chaudhuri R.R."/>
            <person name="La Ragione R."/>
            <person name="Hildebrand F."/>
            <person name="Pallen M.J."/>
        </authorList>
    </citation>
    <scope>NUCLEOTIDE SEQUENCE</scope>
    <source>
        <strain evidence="2">CHK171-7178</strain>
    </source>
</reference>
<name>A0A921KEI3_SPOPS</name>
<dbReference type="InterPro" id="IPR016181">
    <property type="entry name" value="Acyl_CoA_acyltransferase"/>
</dbReference>